<dbReference type="InterPro" id="IPR011057">
    <property type="entry name" value="Mss4-like_sf"/>
</dbReference>
<gene>
    <name evidence="6" type="ORF">K431DRAFT_281453</name>
</gene>
<dbReference type="OrthoDB" id="6329284at2759"/>
<evidence type="ECO:0000259" key="5">
    <source>
        <dbReference type="PROSITE" id="PS51891"/>
    </source>
</evidence>
<dbReference type="GO" id="GO:0046872">
    <property type="term" value="F:metal ion binding"/>
    <property type="evidence" value="ECO:0007669"/>
    <property type="project" value="UniProtKB-KW"/>
</dbReference>
<evidence type="ECO:0000256" key="1">
    <source>
        <dbReference type="ARBA" id="ARBA00005495"/>
    </source>
</evidence>
<keyword evidence="3" id="KW-0862">Zinc</keyword>
<evidence type="ECO:0000256" key="3">
    <source>
        <dbReference type="ARBA" id="ARBA00022833"/>
    </source>
</evidence>
<evidence type="ECO:0000313" key="6">
    <source>
        <dbReference type="EMBL" id="KAF2724977.1"/>
    </source>
</evidence>
<dbReference type="Gene3D" id="3.90.1590.10">
    <property type="entry name" value="glutathione-dependent formaldehyde- activating enzyme (gfa)"/>
    <property type="match status" value="1"/>
</dbReference>
<dbReference type="InterPro" id="IPR006913">
    <property type="entry name" value="CENP-V/GFA"/>
</dbReference>
<dbReference type="PANTHER" id="PTHR33337">
    <property type="entry name" value="GFA DOMAIN-CONTAINING PROTEIN"/>
    <property type="match status" value="1"/>
</dbReference>
<protein>
    <recommendedName>
        <fullName evidence="5">CENP-V/GFA domain-containing protein</fullName>
    </recommendedName>
</protein>
<keyword evidence="4" id="KW-0456">Lyase</keyword>
<evidence type="ECO:0000256" key="4">
    <source>
        <dbReference type="ARBA" id="ARBA00023239"/>
    </source>
</evidence>
<evidence type="ECO:0000313" key="7">
    <source>
        <dbReference type="Proteomes" id="UP000799441"/>
    </source>
</evidence>
<name>A0A9P4UQW7_9PEZI</name>
<dbReference type="GO" id="GO:0016846">
    <property type="term" value="F:carbon-sulfur lyase activity"/>
    <property type="evidence" value="ECO:0007669"/>
    <property type="project" value="InterPro"/>
</dbReference>
<dbReference type="SUPFAM" id="SSF51316">
    <property type="entry name" value="Mss4-like"/>
    <property type="match status" value="1"/>
</dbReference>
<evidence type="ECO:0000256" key="2">
    <source>
        <dbReference type="ARBA" id="ARBA00022723"/>
    </source>
</evidence>
<accession>A0A9P4UQW7</accession>
<sequence>MTVLEGSCVCGGITYTSTAGPQPFDYCYCTICQQTSGSPFMAFVGVPRDALSWKGKVSEYRSSDIATRLFCSTCSGALGMQYDCYPNKTHIAAGSLKTMNCDPPGLAMHLFVKSKPAWYEIPDDGVDRHDEFPEEFLQALRSHEG</sequence>
<dbReference type="PROSITE" id="PS51891">
    <property type="entry name" value="CENP_V_GFA"/>
    <property type="match status" value="1"/>
</dbReference>
<dbReference type="PANTHER" id="PTHR33337:SF40">
    <property type="entry name" value="CENP-V_GFA DOMAIN-CONTAINING PROTEIN-RELATED"/>
    <property type="match status" value="1"/>
</dbReference>
<proteinExistence type="inferred from homology"/>
<comment type="caution">
    <text evidence="6">The sequence shown here is derived from an EMBL/GenBank/DDBJ whole genome shotgun (WGS) entry which is preliminary data.</text>
</comment>
<organism evidence="6 7">
    <name type="scientific">Polychaeton citri CBS 116435</name>
    <dbReference type="NCBI Taxonomy" id="1314669"/>
    <lineage>
        <taxon>Eukaryota</taxon>
        <taxon>Fungi</taxon>
        <taxon>Dikarya</taxon>
        <taxon>Ascomycota</taxon>
        <taxon>Pezizomycotina</taxon>
        <taxon>Dothideomycetes</taxon>
        <taxon>Dothideomycetidae</taxon>
        <taxon>Capnodiales</taxon>
        <taxon>Capnodiaceae</taxon>
        <taxon>Polychaeton</taxon>
    </lineage>
</organism>
<keyword evidence="2" id="KW-0479">Metal-binding</keyword>
<keyword evidence="7" id="KW-1185">Reference proteome</keyword>
<reference evidence="6" key="1">
    <citation type="journal article" date="2020" name="Stud. Mycol.">
        <title>101 Dothideomycetes genomes: a test case for predicting lifestyles and emergence of pathogens.</title>
        <authorList>
            <person name="Haridas S."/>
            <person name="Albert R."/>
            <person name="Binder M."/>
            <person name="Bloem J."/>
            <person name="Labutti K."/>
            <person name="Salamov A."/>
            <person name="Andreopoulos B."/>
            <person name="Baker S."/>
            <person name="Barry K."/>
            <person name="Bills G."/>
            <person name="Bluhm B."/>
            <person name="Cannon C."/>
            <person name="Castanera R."/>
            <person name="Culley D."/>
            <person name="Daum C."/>
            <person name="Ezra D."/>
            <person name="Gonzalez J."/>
            <person name="Henrissat B."/>
            <person name="Kuo A."/>
            <person name="Liang C."/>
            <person name="Lipzen A."/>
            <person name="Lutzoni F."/>
            <person name="Magnuson J."/>
            <person name="Mondo S."/>
            <person name="Nolan M."/>
            <person name="Ohm R."/>
            <person name="Pangilinan J."/>
            <person name="Park H.-J."/>
            <person name="Ramirez L."/>
            <person name="Alfaro M."/>
            <person name="Sun H."/>
            <person name="Tritt A."/>
            <person name="Yoshinaga Y."/>
            <person name="Zwiers L.-H."/>
            <person name="Turgeon B."/>
            <person name="Goodwin S."/>
            <person name="Spatafora J."/>
            <person name="Crous P."/>
            <person name="Grigoriev I."/>
        </authorList>
    </citation>
    <scope>NUCLEOTIDE SEQUENCE</scope>
    <source>
        <strain evidence="6">CBS 116435</strain>
    </source>
</reference>
<dbReference type="Proteomes" id="UP000799441">
    <property type="component" value="Unassembled WGS sequence"/>
</dbReference>
<dbReference type="Pfam" id="PF04828">
    <property type="entry name" value="GFA"/>
    <property type="match status" value="1"/>
</dbReference>
<dbReference type="AlphaFoldDB" id="A0A9P4UQW7"/>
<dbReference type="EMBL" id="MU003769">
    <property type="protein sequence ID" value="KAF2724977.1"/>
    <property type="molecule type" value="Genomic_DNA"/>
</dbReference>
<comment type="similarity">
    <text evidence="1">Belongs to the Gfa family.</text>
</comment>
<feature type="domain" description="CENP-V/GFA" evidence="5">
    <location>
        <begin position="4"/>
        <end position="120"/>
    </location>
</feature>